<name>A0A0N4X7F2_HAEPC</name>
<dbReference type="Pfam" id="PF03137">
    <property type="entry name" value="OATP"/>
    <property type="match status" value="1"/>
</dbReference>
<gene>
    <name evidence="3" type="ORF">HPLM_LOCUS20286</name>
</gene>
<keyword evidence="2" id="KW-0472">Membrane</keyword>
<dbReference type="EMBL" id="UZAF01022048">
    <property type="protein sequence ID" value="VDO82725.1"/>
    <property type="molecule type" value="Genomic_DNA"/>
</dbReference>
<evidence type="ECO:0000256" key="1">
    <source>
        <dbReference type="ARBA" id="ARBA00023157"/>
    </source>
</evidence>
<dbReference type="GO" id="GO:0043252">
    <property type="term" value="P:sodium-independent organic anion transport"/>
    <property type="evidence" value="ECO:0007669"/>
    <property type="project" value="TreeGrafter"/>
</dbReference>
<keyword evidence="4" id="KW-1185">Reference proteome</keyword>
<protein>
    <submittedName>
        <fullName evidence="5">MFS domain-containing protein</fullName>
    </submittedName>
</protein>
<dbReference type="AlphaFoldDB" id="A0A0N4X7F2"/>
<dbReference type="PANTHER" id="PTHR11388">
    <property type="entry name" value="ORGANIC ANION TRANSPORTER"/>
    <property type="match status" value="1"/>
</dbReference>
<dbReference type="OrthoDB" id="5062115at2759"/>
<feature type="transmembrane region" description="Helical" evidence="2">
    <location>
        <begin position="7"/>
        <end position="28"/>
    </location>
</feature>
<dbReference type="GO" id="GO:0016323">
    <property type="term" value="C:basolateral plasma membrane"/>
    <property type="evidence" value="ECO:0007669"/>
    <property type="project" value="TreeGrafter"/>
</dbReference>
<reference evidence="3 4" key="2">
    <citation type="submission" date="2018-11" db="EMBL/GenBank/DDBJ databases">
        <authorList>
            <consortium name="Pathogen Informatics"/>
        </authorList>
    </citation>
    <scope>NUCLEOTIDE SEQUENCE [LARGE SCALE GENOMIC DNA]</scope>
    <source>
        <strain evidence="3 4">MHpl1</strain>
    </source>
</reference>
<keyword evidence="2" id="KW-1133">Transmembrane helix</keyword>
<accession>A0A0N4X7F2</accession>
<dbReference type="InterPro" id="IPR036259">
    <property type="entry name" value="MFS_trans_sf"/>
</dbReference>
<feature type="transmembrane region" description="Helical" evidence="2">
    <location>
        <begin position="48"/>
        <end position="69"/>
    </location>
</feature>
<dbReference type="Proteomes" id="UP000268014">
    <property type="component" value="Unassembled WGS sequence"/>
</dbReference>
<keyword evidence="1" id="KW-1015">Disulfide bond</keyword>
<evidence type="ECO:0000256" key="2">
    <source>
        <dbReference type="SAM" id="Phobius"/>
    </source>
</evidence>
<reference evidence="5" key="1">
    <citation type="submission" date="2017-02" db="UniProtKB">
        <authorList>
            <consortium name="WormBaseParasite"/>
        </authorList>
    </citation>
    <scope>IDENTIFICATION</scope>
</reference>
<sequence>MKIEHKIACFFVIFGTVYFLESIGGFYMTSAITYIEKQFQIPSKLSGLMVSASDFAYIPVVVFTSYFGGKGNRARWIGGGCMLIAIADLLISSSSFLFPAKEYYLNKSSISNSLVYEVNR</sequence>
<organism evidence="5">
    <name type="scientific">Haemonchus placei</name>
    <name type="common">Barber's pole worm</name>
    <dbReference type="NCBI Taxonomy" id="6290"/>
    <lineage>
        <taxon>Eukaryota</taxon>
        <taxon>Metazoa</taxon>
        <taxon>Ecdysozoa</taxon>
        <taxon>Nematoda</taxon>
        <taxon>Chromadorea</taxon>
        <taxon>Rhabditida</taxon>
        <taxon>Rhabditina</taxon>
        <taxon>Rhabditomorpha</taxon>
        <taxon>Strongyloidea</taxon>
        <taxon>Trichostrongylidae</taxon>
        <taxon>Haemonchus</taxon>
    </lineage>
</organism>
<evidence type="ECO:0000313" key="5">
    <source>
        <dbReference type="WBParaSite" id="HPLM_0002029401-mRNA-1"/>
    </source>
</evidence>
<evidence type="ECO:0000313" key="3">
    <source>
        <dbReference type="EMBL" id="VDO82725.1"/>
    </source>
</evidence>
<feature type="transmembrane region" description="Helical" evidence="2">
    <location>
        <begin position="76"/>
        <end position="98"/>
    </location>
</feature>
<dbReference type="InterPro" id="IPR004156">
    <property type="entry name" value="OATP"/>
</dbReference>
<dbReference type="WBParaSite" id="HPLM_0002029401-mRNA-1">
    <property type="protein sequence ID" value="HPLM_0002029401-mRNA-1"/>
    <property type="gene ID" value="HPLM_0002029401"/>
</dbReference>
<dbReference type="GO" id="GO:0015347">
    <property type="term" value="F:sodium-independent organic anion transmembrane transporter activity"/>
    <property type="evidence" value="ECO:0007669"/>
    <property type="project" value="TreeGrafter"/>
</dbReference>
<dbReference type="SUPFAM" id="SSF103473">
    <property type="entry name" value="MFS general substrate transporter"/>
    <property type="match status" value="1"/>
</dbReference>
<evidence type="ECO:0000313" key="4">
    <source>
        <dbReference type="Proteomes" id="UP000268014"/>
    </source>
</evidence>
<proteinExistence type="predicted"/>
<dbReference type="PANTHER" id="PTHR11388:SF150">
    <property type="entry name" value="SOLUTE CARRIER ORGANIC ANION TRANSPORTER FAMILY MEMBER"/>
    <property type="match status" value="1"/>
</dbReference>
<dbReference type="Gene3D" id="1.20.1250.20">
    <property type="entry name" value="MFS general substrate transporter like domains"/>
    <property type="match status" value="1"/>
</dbReference>
<keyword evidence="2" id="KW-0812">Transmembrane</keyword>